<keyword evidence="10" id="KW-1185">Reference proteome</keyword>
<evidence type="ECO:0000256" key="4">
    <source>
        <dbReference type="HAMAP-Rule" id="MF_02071"/>
    </source>
</evidence>
<dbReference type="SUPFAM" id="SSF50685">
    <property type="entry name" value="Barwin-like endoglucanases"/>
    <property type="match status" value="1"/>
</dbReference>
<gene>
    <name evidence="4" type="primary">rlpA</name>
    <name evidence="9" type="ORF">GCM10022229_30600</name>
</gene>
<keyword evidence="4" id="KW-0564">Palmitate</keyword>
<dbReference type="PROSITE" id="PS51257">
    <property type="entry name" value="PROKAR_LIPOPROTEIN"/>
    <property type="match status" value="1"/>
</dbReference>
<keyword evidence="4" id="KW-0472">Membrane</keyword>
<evidence type="ECO:0000256" key="1">
    <source>
        <dbReference type="ARBA" id="ARBA00022729"/>
    </source>
</evidence>
<evidence type="ECO:0000313" key="10">
    <source>
        <dbReference type="Proteomes" id="UP001501727"/>
    </source>
</evidence>
<dbReference type="HAMAP" id="MF_02071">
    <property type="entry name" value="RlpA"/>
    <property type="match status" value="1"/>
</dbReference>
<dbReference type="InterPro" id="IPR009009">
    <property type="entry name" value="RlpA-like_DPBB"/>
</dbReference>
<dbReference type="PROSITE" id="PS51724">
    <property type="entry name" value="SPOR"/>
    <property type="match status" value="1"/>
</dbReference>
<comment type="similarity">
    <text evidence="4 5">Belongs to the RlpA family.</text>
</comment>
<dbReference type="Gene3D" id="3.30.70.1070">
    <property type="entry name" value="Sporulation related repeat"/>
    <property type="match status" value="1"/>
</dbReference>
<evidence type="ECO:0000256" key="2">
    <source>
        <dbReference type="ARBA" id="ARBA00023239"/>
    </source>
</evidence>
<keyword evidence="2 4" id="KW-0456">Lyase</keyword>
<comment type="subcellular location">
    <subcellularLocation>
        <location evidence="4">Cell membrane</location>
        <topology evidence="4">Lipid-anchor</topology>
    </subcellularLocation>
</comment>
<dbReference type="Pfam" id="PF03330">
    <property type="entry name" value="DPBB_1"/>
    <property type="match status" value="1"/>
</dbReference>
<evidence type="ECO:0000256" key="6">
    <source>
        <dbReference type="SAM" id="MobiDB-lite"/>
    </source>
</evidence>
<proteinExistence type="inferred from homology"/>
<accession>A0ABP7N3Z5</accession>
<feature type="chain" id="PRO_5046736195" description="Endolytic peptidoglycan transglycosylase RlpA" evidence="7">
    <location>
        <begin position="24"/>
        <end position="503"/>
    </location>
</feature>
<sequence length="503" mass="51126">MGMRAARSRALPLLAAAAALALAGCASGPKKSASETSALPDGNGVGRSNLPSGKRSPYAPAQEDPSKRGHYTAGGLYAPHIKDSVPDDLPDVDAIPEPEVVDEPRSRYGNRSPYKVLGKSYKVRDSAKGYDETGLASYYGNKFHGRRTSNLEVYDMYAFTAAHKTLPLPSFARVTNLDNGKSVVVRVNDRGPFHDGRIIDLSYAAAVKIGIRAAGTGRVEVVGLSPGENARNDYDAIAARKPAAAPAAAAGSGALQLPPGVRIATGKPQPASAAAATAATAVAAAPATPSAMDRLIDGVLPPANASERVPAAPASAQPEAPAATATTGAAAPAPAGDQDWRFDMRQDGKAMTADEFDAWMKARRARVATGKAGKPDPYGSAAPGAFASPSPSREVPAPAPETIAAAREADAAKAAPTPAPAPQAAAGSGVTLQVAAFGARANAERALAMLRGAGVPGARLLDAVSGGKPVWRVRVGPVASAQVAELSARVAGLGFGQPQVVRE</sequence>
<keyword evidence="4" id="KW-0449">Lipoprotein</keyword>
<feature type="compositionally biased region" description="Low complexity" evidence="6">
    <location>
        <begin position="310"/>
        <end position="335"/>
    </location>
</feature>
<dbReference type="EC" id="4.2.2.-" evidence="4"/>
<feature type="region of interest" description="Disordered" evidence="6">
    <location>
        <begin position="26"/>
        <end position="94"/>
    </location>
</feature>
<dbReference type="InterPro" id="IPR012997">
    <property type="entry name" value="RplA"/>
</dbReference>
<protein>
    <recommendedName>
        <fullName evidence="4">Endolytic peptidoglycan transglycosylase RlpA</fullName>
        <ecNumber evidence="4">4.2.2.-</ecNumber>
    </recommendedName>
</protein>
<comment type="caution">
    <text evidence="9">The sequence shown here is derived from an EMBL/GenBank/DDBJ whole genome shotgun (WGS) entry which is preliminary data.</text>
</comment>
<dbReference type="PANTHER" id="PTHR34183">
    <property type="entry name" value="ENDOLYTIC PEPTIDOGLYCAN TRANSGLYCOSYLASE RLPA"/>
    <property type="match status" value="1"/>
</dbReference>
<dbReference type="InterPro" id="IPR034718">
    <property type="entry name" value="RlpA"/>
</dbReference>
<dbReference type="NCBIfam" id="TIGR00413">
    <property type="entry name" value="rlpA"/>
    <property type="match status" value="1"/>
</dbReference>
<feature type="region of interest" description="Disordered" evidence="6">
    <location>
        <begin position="303"/>
        <end position="340"/>
    </location>
</feature>
<keyword evidence="1 7" id="KW-0732">Signal</keyword>
<evidence type="ECO:0000256" key="7">
    <source>
        <dbReference type="SAM" id="SignalP"/>
    </source>
</evidence>
<feature type="region of interest" description="Disordered" evidence="6">
    <location>
        <begin position="367"/>
        <end position="398"/>
    </location>
</feature>
<keyword evidence="4" id="KW-1003">Cell membrane</keyword>
<keyword evidence="3 4" id="KW-0961">Cell wall biogenesis/degradation</keyword>
<dbReference type="InterPro" id="IPR036908">
    <property type="entry name" value="RlpA-like_sf"/>
</dbReference>
<dbReference type="InterPro" id="IPR007730">
    <property type="entry name" value="SPOR-like_dom"/>
</dbReference>
<evidence type="ECO:0000313" key="9">
    <source>
        <dbReference type="EMBL" id="GAA3934782.1"/>
    </source>
</evidence>
<dbReference type="Proteomes" id="UP001501727">
    <property type="component" value="Unassembled WGS sequence"/>
</dbReference>
<name>A0ABP7N3Z5_9GAMM</name>
<organism evidence="9 10">
    <name type="scientific">Luteimonas lutimaris</name>
    <dbReference type="NCBI Taxonomy" id="698645"/>
    <lineage>
        <taxon>Bacteria</taxon>
        <taxon>Pseudomonadati</taxon>
        <taxon>Pseudomonadota</taxon>
        <taxon>Gammaproteobacteria</taxon>
        <taxon>Lysobacterales</taxon>
        <taxon>Lysobacteraceae</taxon>
        <taxon>Luteimonas</taxon>
    </lineage>
</organism>
<evidence type="ECO:0000259" key="8">
    <source>
        <dbReference type="PROSITE" id="PS51724"/>
    </source>
</evidence>
<feature type="signal peptide" evidence="7">
    <location>
        <begin position="1"/>
        <end position="23"/>
    </location>
</feature>
<dbReference type="SUPFAM" id="SSF110997">
    <property type="entry name" value="Sporulation related repeat"/>
    <property type="match status" value="1"/>
</dbReference>
<dbReference type="InterPro" id="IPR036680">
    <property type="entry name" value="SPOR-like_sf"/>
</dbReference>
<dbReference type="CDD" id="cd22268">
    <property type="entry name" value="DPBB_RlpA-like"/>
    <property type="match status" value="1"/>
</dbReference>
<evidence type="ECO:0000256" key="5">
    <source>
        <dbReference type="RuleBase" id="RU003495"/>
    </source>
</evidence>
<evidence type="ECO:0000256" key="3">
    <source>
        <dbReference type="ARBA" id="ARBA00023316"/>
    </source>
</evidence>
<comment type="function">
    <text evidence="4">Lytic transglycosylase with a strong preference for naked glycan strands that lack stem peptides.</text>
</comment>
<feature type="compositionally biased region" description="Low complexity" evidence="6">
    <location>
        <begin position="377"/>
        <end position="392"/>
    </location>
</feature>
<dbReference type="Pfam" id="PF05036">
    <property type="entry name" value="SPOR"/>
    <property type="match status" value="1"/>
</dbReference>
<dbReference type="PANTHER" id="PTHR34183:SF1">
    <property type="entry name" value="ENDOLYTIC PEPTIDOGLYCAN TRANSGLYCOSYLASE RLPA"/>
    <property type="match status" value="1"/>
</dbReference>
<dbReference type="EMBL" id="BAAAZU010000041">
    <property type="protein sequence ID" value="GAA3934782.1"/>
    <property type="molecule type" value="Genomic_DNA"/>
</dbReference>
<dbReference type="Gene3D" id="2.40.40.10">
    <property type="entry name" value="RlpA-like domain"/>
    <property type="match status" value="1"/>
</dbReference>
<feature type="domain" description="SPOR" evidence="8">
    <location>
        <begin position="424"/>
        <end position="503"/>
    </location>
</feature>
<reference evidence="10" key="1">
    <citation type="journal article" date="2019" name="Int. J. Syst. Evol. Microbiol.">
        <title>The Global Catalogue of Microorganisms (GCM) 10K type strain sequencing project: providing services to taxonomists for standard genome sequencing and annotation.</title>
        <authorList>
            <consortium name="The Broad Institute Genomics Platform"/>
            <consortium name="The Broad Institute Genome Sequencing Center for Infectious Disease"/>
            <person name="Wu L."/>
            <person name="Ma J."/>
        </authorList>
    </citation>
    <scope>NUCLEOTIDE SEQUENCE [LARGE SCALE GENOMIC DNA]</scope>
    <source>
        <strain evidence="10">JCM 16916</strain>
    </source>
</reference>